<feature type="transmembrane region" description="Helical" evidence="5">
    <location>
        <begin position="427"/>
        <end position="445"/>
    </location>
</feature>
<dbReference type="Gene3D" id="1.20.1740.10">
    <property type="entry name" value="Amino acid/polyamine transporter I"/>
    <property type="match status" value="1"/>
</dbReference>
<keyword evidence="4 5" id="KW-0472">Membrane</keyword>
<feature type="transmembrane region" description="Helical" evidence="5">
    <location>
        <begin position="389"/>
        <end position="411"/>
    </location>
</feature>
<evidence type="ECO:0000256" key="2">
    <source>
        <dbReference type="ARBA" id="ARBA00022692"/>
    </source>
</evidence>
<feature type="transmembrane region" description="Helical" evidence="5">
    <location>
        <begin position="549"/>
        <end position="570"/>
    </location>
</feature>
<name>A0A563DTT5_9MICO</name>
<feature type="transmembrane region" description="Helical" evidence="5">
    <location>
        <begin position="576"/>
        <end position="596"/>
    </location>
</feature>
<reference evidence="6 7" key="2">
    <citation type="submission" date="2019-08" db="EMBL/GenBank/DDBJ databases">
        <title>Jejuicoccus antrihumi gen. nov., sp. nov., a new member of the family Dermacoccaceae isolated from a cave.</title>
        <authorList>
            <person name="Schumann P."/>
            <person name="Kim I.S."/>
        </authorList>
    </citation>
    <scope>NUCLEOTIDE SEQUENCE [LARGE SCALE GENOMIC DNA]</scope>
    <source>
        <strain evidence="6 7">C5-26</strain>
    </source>
</reference>
<dbReference type="OrthoDB" id="9762947at2"/>
<keyword evidence="7" id="KW-1185">Reference proteome</keyword>
<feature type="transmembrane region" description="Helical" evidence="5">
    <location>
        <begin position="217"/>
        <end position="237"/>
    </location>
</feature>
<comment type="caution">
    <text evidence="6">The sequence shown here is derived from an EMBL/GenBank/DDBJ whole genome shotgun (WGS) entry which is preliminary data.</text>
</comment>
<dbReference type="GO" id="GO:0022857">
    <property type="term" value="F:transmembrane transporter activity"/>
    <property type="evidence" value="ECO:0007669"/>
    <property type="project" value="InterPro"/>
</dbReference>
<evidence type="ECO:0000256" key="3">
    <source>
        <dbReference type="ARBA" id="ARBA00022989"/>
    </source>
</evidence>
<evidence type="ECO:0000256" key="5">
    <source>
        <dbReference type="SAM" id="Phobius"/>
    </source>
</evidence>
<evidence type="ECO:0000313" key="6">
    <source>
        <dbReference type="EMBL" id="TWP33678.1"/>
    </source>
</evidence>
<dbReference type="InterPro" id="IPR002293">
    <property type="entry name" value="AA/rel_permease1"/>
</dbReference>
<comment type="subcellular location">
    <subcellularLocation>
        <location evidence="1">Membrane</location>
        <topology evidence="1">Multi-pass membrane protein</topology>
    </subcellularLocation>
</comment>
<evidence type="ECO:0000256" key="4">
    <source>
        <dbReference type="ARBA" id="ARBA00023136"/>
    </source>
</evidence>
<dbReference type="EMBL" id="VCQV01000037">
    <property type="protein sequence ID" value="TWP33678.1"/>
    <property type="molecule type" value="Genomic_DNA"/>
</dbReference>
<feature type="transmembrane region" description="Helical" evidence="5">
    <location>
        <begin position="515"/>
        <end position="537"/>
    </location>
</feature>
<dbReference type="GO" id="GO:0016020">
    <property type="term" value="C:membrane"/>
    <property type="evidence" value="ECO:0007669"/>
    <property type="project" value="UniProtKB-SubCell"/>
</dbReference>
<feature type="transmembrane region" description="Helical" evidence="5">
    <location>
        <begin position="55"/>
        <end position="75"/>
    </location>
</feature>
<dbReference type="PANTHER" id="PTHR47547:SF1">
    <property type="entry name" value="ASPARTATE-PROTON SYMPORTER"/>
    <property type="match status" value="1"/>
</dbReference>
<dbReference type="RefSeq" id="WP_146319910.1">
    <property type="nucleotide sequence ID" value="NZ_VCQV01000037.1"/>
</dbReference>
<organism evidence="6 7">
    <name type="scientific">Leekyejoonella antrihumi</name>
    <dbReference type="NCBI Taxonomy" id="1660198"/>
    <lineage>
        <taxon>Bacteria</taxon>
        <taxon>Bacillati</taxon>
        <taxon>Actinomycetota</taxon>
        <taxon>Actinomycetes</taxon>
        <taxon>Micrococcales</taxon>
        <taxon>Dermacoccaceae</taxon>
        <taxon>Leekyejoonella</taxon>
    </lineage>
</organism>
<feature type="transmembrane region" description="Helical" evidence="5">
    <location>
        <begin position="179"/>
        <end position="197"/>
    </location>
</feature>
<dbReference type="AlphaFoldDB" id="A0A563DTT5"/>
<feature type="transmembrane region" description="Helical" evidence="5">
    <location>
        <begin position="477"/>
        <end position="495"/>
    </location>
</feature>
<feature type="transmembrane region" description="Helical" evidence="5">
    <location>
        <begin position="451"/>
        <end position="470"/>
    </location>
</feature>
<proteinExistence type="predicted"/>
<reference evidence="6 7" key="1">
    <citation type="submission" date="2019-05" db="EMBL/GenBank/DDBJ databases">
        <authorList>
            <person name="Lee S.D."/>
        </authorList>
    </citation>
    <scope>NUCLEOTIDE SEQUENCE [LARGE SCALE GENOMIC DNA]</scope>
    <source>
        <strain evidence="6 7">C5-26</strain>
    </source>
</reference>
<gene>
    <name evidence="6" type="ORF">FGL98_20335</name>
</gene>
<feature type="transmembrane region" description="Helical" evidence="5">
    <location>
        <begin position="28"/>
        <end position="49"/>
    </location>
</feature>
<feature type="transmembrane region" description="Helical" evidence="5">
    <location>
        <begin position="258"/>
        <end position="279"/>
    </location>
</feature>
<accession>A0A563DTT5</accession>
<feature type="transmembrane region" description="Helical" evidence="5">
    <location>
        <begin position="310"/>
        <end position="336"/>
    </location>
</feature>
<dbReference type="InterPro" id="IPR052962">
    <property type="entry name" value="AA_Transporter_AGT"/>
</dbReference>
<dbReference type="Proteomes" id="UP000320244">
    <property type="component" value="Unassembled WGS sequence"/>
</dbReference>
<keyword evidence="3 5" id="KW-1133">Transmembrane helix</keyword>
<dbReference type="PANTHER" id="PTHR47547">
    <property type="match status" value="1"/>
</dbReference>
<keyword evidence="2 5" id="KW-0812">Transmembrane</keyword>
<feature type="transmembrane region" description="Helical" evidence="5">
    <location>
        <begin position="144"/>
        <end position="167"/>
    </location>
</feature>
<feature type="transmembrane region" description="Helical" evidence="5">
    <location>
        <begin position="362"/>
        <end position="383"/>
    </location>
</feature>
<evidence type="ECO:0000256" key="1">
    <source>
        <dbReference type="ARBA" id="ARBA00004141"/>
    </source>
</evidence>
<protein>
    <submittedName>
        <fullName evidence="6">APC family permease</fullName>
    </submittedName>
</protein>
<dbReference type="Pfam" id="PF13520">
    <property type="entry name" value="AA_permease_2"/>
    <property type="match status" value="1"/>
</dbReference>
<sequence>MAPTENDGLGKFELADRGLRRTMSFTQLLLLGVSAQIGSGWLFGVLSAAGVAGPAAILAWIIASILVGLIALAYAEIGSMLPRSGAIVRYTYLTHGAFSGWIIGWAYWLSAVTIPPIEAIASITYLGGKYPGLHLLEKKDGVDILSWPQGILLGIVLMILFFILNYFGAKFLSESNRWVTIWKLALPTLTFIGLFFVLDSSNFHSFGGFAPEGVGPIFHAIASSGIIFSLLGFRQALDYGGEVKNPQRNVPLATFGSIAIPMVIYTLLQVAFIGAIRWASMGLSPGDWSLLETGKWADGPFFHALDSANLALLTALGTLLLIDAAVSPLATGWVYLGTATRTSYGMAVHRNIPPMFQANNRFGIPWISLIVSTVVACVFFVPAPSWYQLVGFISAAAVLTYMMGGVGLPVLRRTAGSLPRPFRLKQAGLWSLVGFLASALILYWAGFSTLANVFTATFIGLPLFAGYYAWKEGWAPKVPAVVLGVVFLVVWVWIARSGGWVLTADGGQSVGGWSFWPYFIAFAAALIIFCVLLWALCTPVGRLHIERSAWLLWLLLGTLPISYYGFYGPLKNPPLAFPWGTLIEIVLAISAYFWGVRSGFETDEIKDIVDSVAGDGQLPEEQLV</sequence>
<evidence type="ECO:0000313" key="7">
    <source>
        <dbReference type="Proteomes" id="UP000320244"/>
    </source>
</evidence>